<dbReference type="EMBL" id="OY660887">
    <property type="protein sequence ID" value="CAJ1087583.1"/>
    <property type="molecule type" value="Genomic_DNA"/>
</dbReference>
<feature type="domain" description="TFIIS N-terminal" evidence="2">
    <location>
        <begin position="5"/>
        <end position="81"/>
    </location>
</feature>
<gene>
    <name evidence="4" type="ORF">XNOV1_A012207</name>
</gene>
<dbReference type="SUPFAM" id="SSF57783">
    <property type="entry name" value="Zinc beta-ribbon"/>
    <property type="match status" value="1"/>
</dbReference>
<dbReference type="GO" id="GO:0003746">
    <property type="term" value="F:translation elongation factor activity"/>
    <property type="evidence" value="ECO:0007669"/>
    <property type="project" value="UniProtKB-KW"/>
</dbReference>
<feature type="domain" description="TFIIS central" evidence="3">
    <location>
        <begin position="142"/>
        <end position="255"/>
    </location>
</feature>
<keyword evidence="4" id="KW-0251">Elongation factor</keyword>
<dbReference type="SUPFAM" id="SSF47676">
    <property type="entry name" value="Conserved domain common to transcription factors TFIIS, elongin A, CRSP70"/>
    <property type="match status" value="1"/>
</dbReference>
<dbReference type="Gene3D" id="1.10.472.30">
    <property type="entry name" value="Transcription elongation factor S-II, central domain"/>
    <property type="match status" value="1"/>
</dbReference>
<dbReference type="GO" id="GO:0006351">
    <property type="term" value="P:DNA-templated transcription"/>
    <property type="evidence" value="ECO:0007669"/>
    <property type="project" value="InterPro"/>
</dbReference>
<keyword evidence="5" id="KW-1185">Reference proteome</keyword>
<dbReference type="Proteomes" id="UP001178508">
    <property type="component" value="Chromosome 24"/>
</dbReference>
<comment type="subcellular location">
    <subcellularLocation>
        <location evidence="1">Nucleus</location>
    </subcellularLocation>
</comment>
<reference evidence="4" key="1">
    <citation type="submission" date="2023-08" db="EMBL/GenBank/DDBJ databases">
        <authorList>
            <person name="Alioto T."/>
            <person name="Alioto T."/>
            <person name="Gomez Garrido J."/>
        </authorList>
    </citation>
    <scope>NUCLEOTIDE SEQUENCE</scope>
</reference>
<dbReference type="InterPro" id="IPR003618">
    <property type="entry name" value="TFIIS_cen_dom"/>
</dbReference>
<dbReference type="PROSITE" id="PS51321">
    <property type="entry name" value="TFIIS_CENTRAL"/>
    <property type="match status" value="1"/>
</dbReference>
<accession>A0AAV1HNX6</accession>
<dbReference type="PANTHER" id="PTHR11477:SF7">
    <property type="entry name" value="TRANSCRIPTION ELONGATION FACTOR A N-TERMINAL AND CENTRAL DOMAIN-CONTAINING PROTEIN"/>
    <property type="match status" value="1"/>
</dbReference>
<dbReference type="AlphaFoldDB" id="A0AAV1HNX6"/>
<proteinExistence type="predicted"/>
<evidence type="ECO:0000313" key="5">
    <source>
        <dbReference type="Proteomes" id="UP001178508"/>
    </source>
</evidence>
<dbReference type="InterPro" id="IPR036575">
    <property type="entry name" value="TFIIS_cen_dom_sf"/>
</dbReference>
<dbReference type="Gene3D" id="1.20.930.10">
    <property type="entry name" value="Conserved domain common to transcription factors TFIIS, elongin A, CRSP70"/>
    <property type="match status" value="1"/>
</dbReference>
<dbReference type="SUPFAM" id="SSF46942">
    <property type="entry name" value="Elongation factor TFIIS domain 2"/>
    <property type="match status" value="1"/>
</dbReference>
<dbReference type="InterPro" id="IPR017923">
    <property type="entry name" value="TFIIS_N"/>
</dbReference>
<evidence type="ECO:0000256" key="1">
    <source>
        <dbReference type="PROSITE-ProRule" id="PRU00649"/>
    </source>
</evidence>
<dbReference type="PANTHER" id="PTHR11477">
    <property type="entry name" value="TRANSCRIPTION FACTOR S-II ZINC FINGER DOMAIN-CONTAINING PROTEIN"/>
    <property type="match status" value="1"/>
</dbReference>
<dbReference type="InterPro" id="IPR035441">
    <property type="entry name" value="TFIIS/LEDGF_dom_sf"/>
</dbReference>
<dbReference type="PIRSF" id="PIRSF006704">
    <property type="entry name" value="TF_IIS"/>
    <property type="match status" value="1"/>
</dbReference>
<dbReference type="Gene3D" id="2.20.25.10">
    <property type="match status" value="1"/>
</dbReference>
<dbReference type="SMART" id="SM00510">
    <property type="entry name" value="TFS2M"/>
    <property type="match status" value="1"/>
</dbReference>
<keyword evidence="4" id="KW-0648">Protein biosynthesis</keyword>
<name>A0AAV1HNX6_XYRNO</name>
<protein>
    <submittedName>
        <fullName evidence="4">Transcription elongation factor A N-terminal and central domain-containing protein</fullName>
    </submittedName>
</protein>
<dbReference type="Pfam" id="PF08711">
    <property type="entry name" value="Med26"/>
    <property type="match status" value="1"/>
</dbReference>
<organism evidence="4 5">
    <name type="scientific">Xyrichtys novacula</name>
    <name type="common">Pearly razorfish</name>
    <name type="synonym">Hemipteronotus novacula</name>
    <dbReference type="NCBI Taxonomy" id="13765"/>
    <lineage>
        <taxon>Eukaryota</taxon>
        <taxon>Metazoa</taxon>
        <taxon>Chordata</taxon>
        <taxon>Craniata</taxon>
        <taxon>Vertebrata</taxon>
        <taxon>Euteleostomi</taxon>
        <taxon>Actinopterygii</taxon>
        <taxon>Neopterygii</taxon>
        <taxon>Teleostei</taxon>
        <taxon>Neoteleostei</taxon>
        <taxon>Acanthomorphata</taxon>
        <taxon>Eupercaria</taxon>
        <taxon>Labriformes</taxon>
        <taxon>Labridae</taxon>
        <taxon>Xyrichtys</taxon>
    </lineage>
</organism>
<evidence type="ECO:0000259" key="3">
    <source>
        <dbReference type="PROSITE" id="PS51321"/>
    </source>
</evidence>
<dbReference type="InterPro" id="IPR035100">
    <property type="entry name" value="TF_IIS-typ"/>
</dbReference>
<dbReference type="Pfam" id="PF07500">
    <property type="entry name" value="TFIIS_M"/>
    <property type="match status" value="1"/>
</dbReference>
<evidence type="ECO:0000313" key="4">
    <source>
        <dbReference type="EMBL" id="CAJ1087583.1"/>
    </source>
</evidence>
<sequence>MNTKELVRIALQMEKCIDNRSYGDVLTLLSDLGKVRITSEQLETTDIVKVLYRLLKSCPDNNLKKTVKSLLAKWKKQYGKDRDMKCTEKEKVSEQSCGDSSLNICDKGVSEPENIVSGDEDSHQTLPLTSESTSLSCLPSSVRSKGVQFLLAALSKGVTDQETAADLAGKLEEHIHELHKSNNTRYRACIRSKVANLRNPKNGHLLTGLLNGSLTPGVFAGMSAAEMAGEELRQLREEYSSQGVSERQLPQGIEGTKTQIRCKRCGGSDCRVTQVSRGALFLPAWVRRGGPDEDAMTFVTCSGCGQQWYHSGWICL</sequence>
<dbReference type="GO" id="GO:0005634">
    <property type="term" value="C:nucleus"/>
    <property type="evidence" value="ECO:0007669"/>
    <property type="project" value="UniProtKB-SubCell"/>
</dbReference>
<keyword evidence="1" id="KW-0539">Nucleus</keyword>
<dbReference type="PROSITE" id="PS51319">
    <property type="entry name" value="TFIIS_N"/>
    <property type="match status" value="1"/>
</dbReference>
<evidence type="ECO:0000259" key="2">
    <source>
        <dbReference type="PROSITE" id="PS51319"/>
    </source>
</evidence>